<evidence type="ECO:0000259" key="2">
    <source>
        <dbReference type="Pfam" id="PF09350"/>
    </source>
</evidence>
<feature type="domain" description="DnaJ homologue subfamily C member 28 conserved" evidence="2">
    <location>
        <begin position="9"/>
        <end position="75"/>
    </location>
</feature>
<dbReference type="EMBL" id="CP001778">
    <property type="protein sequence ID" value="ADD41348.1"/>
    <property type="molecule type" value="Genomic_DNA"/>
</dbReference>
<dbReference type="Proteomes" id="UP000000844">
    <property type="component" value="Chromosome"/>
</dbReference>
<dbReference type="eggNOG" id="ENOG50318KY">
    <property type="taxonomic scope" value="Bacteria"/>
</dbReference>
<organism evidence="3 4">
    <name type="scientific">Stackebrandtia nassauensis (strain DSM 44728 / CIP 108903 / NRRL B-16338 / NBRC 102104 / LLR-40K-21)</name>
    <dbReference type="NCBI Taxonomy" id="446470"/>
    <lineage>
        <taxon>Bacteria</taxon>
        <taxon>Bacillati</taxon>
        <taxon>Actinomycetota</taxon>
        <taxon>Actinomycetes</taxon>
        <taxon>Glycomycetales</taxon>
        <taxon>Glycomycetaceae</taxon>
        <taxon>Stackebrandtia</taxon>
    </lineage>
</organism>
<protein>
    <recommendedName>
        <fullName evidence="2">DnaJ homologue subfamily C member 28 conserved domain-containing protein</fullName>
    </recommendedName>
</protein>
<dbReference type="InterPro" id="IPR018961">
    <property type="entry name" value="DnaJ_homolog_subfam-C_membr-28"/>
</dbReference>
<sequence length="128" mass="14291">MDGRIEQRIEREIRQATERGDFENLPGAGKPLPGAGEHLPEDWWLREKMRRESAGASVLPTTLRLRKEAQGIGETVAKLRTEAEVRQAVAELNDQIRKAQLGPVDGPPVPLRTVDVGAVLRDWHSKRG</sequence>
<gene>
    <name evidence="3" type="ordered locus">Snas_1645</name>
</gene>
<proteinExistence type="predicted"/>
<dbReference type="Pfam" id="PF09350">
    <property type="entry name" value="DJC28_CD"/>
    <property type="match status" value="1"/>
</dbReference>
<evidence type="ECO:0000313" key="4">
    <source>
        <dbReference type="Proteomes" id="UP000000844"/>
    </source>
</evidence>
<evidence type="ECO:0000256" key="1">
    <source>
        <dbReference type="SAM" id="MobiDB-lite"/>
    </source>
</evidence>
<reference evidence="3 4" key="1">
    <citation type="journal article" date="2009" name="Stand. Genomic Sci.">
        <title>Complete genome sequence of Stackebrandtia nassauensis type strain (LLR-40K-21).</title>
        <authorList>
            <person name="Munk C."/>
            <person name="Lapidus A."/>
            <person name="Copeland A."/>
            <person name="Jando M."/>
            <person name="Mayilraj S."/>
            <person name="Glavina Del Rio T."/>
            <person name="Nolan M."/>
            <person name="Chen F."/>
            <person name="Lucas S."/>
            <person name="Tice H."/>
            <person name="Cheng J.F."/>
            <person name="Han C."/>
            <person name="Detter J.C."/>
            <person name="Bruce D."/>
            <person name="Goodwin L."/>
            <person name="Chain P."/>
            <person name="Pitluck S."/>
            <person name="Goker M."/>
            <person name="Ovchinikova G."/>
            <person name="Pati A."/>
            <person name="Ivanova N."/>
            <person name="Mavromatis K."/>
            <person name="Chen A."/>
            <person name="Palaniappan K."/>
            <person name="Land M."/>
            <person name="Hauser L."/>
            <person name="Chang Y.J."/>
            <person name="Jeffries C.D."/>
            <person name="Bristow J."/>
            <person name="Eisen J.A."/>
            <person name="Markowitz V."/>
            <person name="Hugenholtz P."/>
            <person name="Kyrpides N.C."/>
            <person name="Klenk H.P."/>
        </authorList>
    </citation>
    <scope>NUCLEOTIDE SEQUENCE [LARGE SCALE GENOMIC DNA]</scope>
    <source>
        <strain evidence="4">DSM 44728 / CIP 108903 / NRRL B-16338 / NBRC 102104 / LLR-40K-21</strain>
    </source>
</reference>
<evidence type="ECO:0000313" key="3">
    <source>
        <dbReference type="EMBL" id="ADD41348.1"/>
    </source>
</evidence>
<dbReference type="RefSeq" id="WP_013016919.1">
    <property type="nucleotide sequence ID" value="NC_013947.1"/>
</dbReference>
<feature type="compositionally biased region" description="Basic and acidic residues" evidence="1">
    <location>
        <begin position="1"/>
        <end position="22"/>
    </location>
</feature>
<dbReference type="OrthoDB" id="3395286at2"/>
<dbReference type="KEGG" id="sna:Snas_1645"/>
<feature type="compositionally biased region" description="Low complexity" evidence="1">
    <location>
        <begin position="25"/>
        <end position="36"/>
    </location>
</feature>
<feature type="region of interest" description="Disordered" evidence="1">
    <location>
        <begin position="1"/>
        <end position="38"/>
    </location>
</feature>
<dbReference type="STRING" id="446470.Snas_1645"/>
<keyword evidence="4" id="KW-1185">Reference proteome</keyword>
<accession>D3PX85</accession>
<dbReference type="HOGENOM" id="CLU_109304_1_0_11"/>
<dbReference type="AlphaFoldDB" id="D3PX85"/>
<name>D3PX85_STANL</name>